<dbReference type="EMBL" id="ML991808">
    <property type="protein sequence ID" value="KAF2233290.1"/>
    <property type="molecule type" value="Genomic_DNA"/>
</dbReference>
<evidence type="ECO:0000313" key="2">
    <source>
        <dbReference type="Proteomes" id="UP000800092"/>
    </source>
</evidence>
<organism evidence="1 2">
    <name type="scientific">Viridothelium virens</name>
    <name type="common">Speckled blister lichen</name>
    <name type="synonym">Trypethelium virens</name>
    <dbReference type="NCBI Taxonomy" id="1048519"/>
    <lineage>
        <taxon>Eukaryota</taxon>
        <taxon>Fungi</taxon>
        <taxon>Dikarya</taxon>
        <taxon>Ascomycota</taxon>
        <taxon>Pezizomycotina</taxon>
        <taxon>Dothideomycetes</taxon>
        <taxon>Dothideomycetes incertae sedis</taxon>
        <taxon>Trypetheliales</taxon>
        <taxon>Trypetheliaceae</taxon>
        <taxon>Viridothelium</taxon>
    </lineage>
</organism>
<evidence type="ECO:0000313" key="1">
    <source>
        <dbReference type="EMBL" id="KAF2233290.1"/>
    </source>
</evidence>
<reference evidence="1" key="1">
    <citation type="journal article" date="2020" name="Stud. Mycol.">
        <title>101 Dothideomycetes genomes: a test case for predicting lifestyles and emergence of pathogens.</title>
        <authorList>
            <person name="Haridas S."/>
            <person name="Albert R."/>
            <person name="Binder M."/>
            <person name="Bloem J."/>
            <person name="Labutti K."/>
            <person name="Salamov A."/>
            <person name="Andreopoulos B."/>
            <person name="Baker S."/>
            <person name="Barry K."/>
            <person name="Bills G."/>
            <person name="Bluhm B."/>
            <person name="Cannon C."/>
            <person name="Castanera R."/>
            <person name="Culley D."/>
            <person name="Daum C."/>
            <person name="Ezra D."/>
            <person name="Gonzalez J."/>
            <person name="Henrissat B."/>
            <person name="Kuo A."/>
            <person name="Liang C."/>
            <person name="Lipzen A."/>
            <person name="Lutzoni F."/>
            <person name="Magnuson J."/>
            <person name="Mondo S."/>
            <person name="Nolan M."/>
            <person name="Ohm R."/>
            <person name="Pangilinan J."/>
            <person name="Park H.-J."/>
            <person name="Ramirez L."/>
            <person name="Alfaro M."/>
            <person name="Sun H."/>
            <person name="Tritt A."/>
            <person name="Yoshinaga Y."/>
            <person name="Zwiers L.-H."/>
            <person name="Turgeon B."/>
            <person name="Goodwin S."/>
            <person name="Spatafora J."/>
            <person name="Crous P."/>
            <person name="Grigoriev I."/>
        </authorList>
    </citation>
    <scope>NUCLEOTIDE SEQUENCE</scope>
    <source>
        <strain evidence="1">Tuck. ex Michener</strain>
    </source>
</reference>
<gene>
    <name evidence="1" type="ORF">EV356DRAFT_548175</name>
</gene>
<keyword evidence="2" id="KW-1185">Reference proteome</keyword>
<proteinExistence type="predicted"/>
<name>A0A6A6H6G7_VIRVR</name>
<accession>A0A6A6H6G7</accession>
<dbReference type="AlphaFoldDB" id="A0A6A6H6G7"/>
<dbReference type="Proteomes" id="UP000800092">
    <property type="component" value="Unassembled WGS sequence"/>
</dbReference>
<sequence length="156" mass="18212">MKHTPFDIELCGSINARQLPPNWEPLVRHLELGVWLRMPSLGYRIDYSTANITSFSQWFGEFENLETLRIRIFGGSFLINRKGENQDQEILQIFSSIRTKAKICFELEYGVNLTEEGKKTLLDLHDREEKEAIGKHFNTVFEHEGFAFSRLICVMQ</sequence>
<protein>
    <submittedName>
        <fullName evidence="1">Uncharacterized protein</fullName>
    </submittedName>
</protein>